<protein>
    <submittedName>
        <fullName evidence="1">Uncharacterized protein</fullName>
    </submittedName>
</protein>
<sequence length="287" mass="32228">MTQPQPIASIHPTNLSAQLHYRATGNPPSTLAASAISNAFPGLEFDFRNVWRRIFEGIELHEADNYVVRADPEHKNLKGCRLLRVGGEPVVGNLTGPQIPGRDQRLASARNPDGVMMLEWSNSLAGVLDRHVNQRVPCDFTSNPSPDPVGIPEDPAELQTVELTIRPLFATSEVVNERLAVIDEQLVRPGDLTSSLCSPWQNDYRECACYYWAASRPDFVNVDVDEQGLSVGNNWLSVRREPKEYVLDRGADTRLLTYDDLFREWQQQLRFVVGGRDYPDTTDEAAR</sequence>
<reference evidence="1 2" key="1">
    <citation type="submission" date="2024-06" db="EMBL/GenBank/DDBJ databases">
        <title>The Natural Products Discovery Center: Release of the First 8490 Sequenced Strains for Exploring Actinobacteria Biosynthetic Diversity.</title>
        <authorList>
            <person name="Kalkreuter E."/>
            <person name="Kautsar S.A."/>
            <person name="Yang D."/>
            <person name="Bader C.D."/>
            <person name="Teijaro C.N."/>
            <person name="Fluegel L."/>
            <person name="Davis C.M."/>
            <person name="Simpson J.R."/>
            <person name="Lauterbach L."/>
            <person name="Steele A.D."/>
            <person name="Gui C."/>
            <person name="Meng S."/>
            <person name="Li G."/>
            <person name="Viehrig K."/>
            <person name="Ye F."/>
            <person name="Su P."/>
            <person name="Kiefer A.F."/>
            <person name="Nichols A."/>
            <person name="Cepeda A.J."/>
            <person name="Yan W."/>
            <person name="Fan B."/>
            <person name="Jiang Y."/>
            <person name="Adhikari A."/>
            <person name="Zheng C.-J."/>
            <person name="Schuster L."/>
            <person name="Cowan T.M."/>
            <person name="Smanski M.J."/>
            <person name="Chevrette M.G."/>
            <person name="De Carvalho L.P.S."/>
            <person name="Shen B."/>
        </authorList>
    </citation>
    <scope>NUCLEOTIDE SEQUENCE [LARGE SCALE GENOMIC DNA]</scope>
    <source>
        <strain evidence="1 2">NPDC053791</strain>
    </source>
</reference>
<dbReference type="RefSeq" id="WP_366089156.1">
    <property type="nucleotide sequence ID" value="NZ_JBFASG010000022.1"/>
</dbReference>
<comment type="caution">
    <text evidence="1">The sequence shown here is derived from an EMBL/GenBank/DDBJ whole genome shotgun (WGS) entry which is preliminary data.</text>
</comment>
<name>A0ABV3IYB4_9ACTN</name>
<evidence type="ECO:0000313" key="2">
    <source>
        <dbReference type="Proteomes" id="UP001552479"/>
    </source>
</evidence>
<gene>
    <name evidence="1" type="ORF">AB0L03_21870</name>
</gene>
<organism evidence="1 2">
    <name type="scientific">Streptomyces roseoverticillatus</name>
    <dbReference type="NCBI Taxonomy" id="66429"/>
    <lineage>
        <taxon>Bacteria</taxon>
        <taxon>Bacillati</taxon>
        <taxon>Actinomycetota</taxon>
        <taxon>Actinomycetes</taxon>
        <taxon>Kitasatosporales</taxon>
        <taxon>Streptomycetaceae</taxon>
        <taxon>Streptomyces</taxon>
    </lineage>
</organism>
<evidence type="ECO:0000313" key="1">
    <source>
        <dbReference type="EMBL" id="MEV4925441.1"/>
    </source>
</evidence>
<dbReference type="Proteomes" id="UP001552479">
    <property type="component" value="Unassembled WGS sequence"/>
</dbReference>
<dbReference type="EMBL" id="JBFASG010000022">
    <property type="protein sequence ID" value="MEV4925441.1"/>
    <property type="molecule type" value="Genomic_DNA"/>
</dbReference>
<keyword evidence="2" id="KW-1185">Reference proteome</keyword>
<proteinExistence type="predicted"/>
<accession>A0ABV3IYB4</accession>